<dbReference type="PROSITE" id="PS51715">
    <property type="entry name" value="G_GB1_RHD3"/>
    <property type="match status" value="1"/>
</dbReference>
<comment type="catalytic activity">
    <reaction evidence="10">
        <text>GTP + H2O = GDP + phosphate + H(+)</text>
        <dbReference type="Rhea" id="RHEA:19669"/>
        <dbReference type="ChEBI" id="CHEBI:15377"/>
        <dbReference type="ChEBI" id="CHEBI:15378"/>
        <dbReference type="ChEBI" id="CHEBI:37565"/>
        <dbReference type="ChEBI" id="CHEBI:43474"/>
        <dbReference type="ChEBI" id="CHEBI:58189"/>
    </reaction>
    <physiologicalReaction direction="left-to-right" evidence="10">
        <dbReference type="Rhea" id="RHEA:19670"/>
    </physiologicalReaction>
</comment>
<dbReference type="Pfam" id="PF02263">
    <property type="entry name" value="GBP"/>
    <property type="match status" value="1"/>
</dbReference>
<comment type="similarity">
    <text evidence="11">Belongs to the TRAFAC class dynamin-like GTPase superfamily. GB1/RHD3 GTPase family.</text>
</comment>
<evidence type="ECO:0000256" key="10">
    <source>
        <dbReference type="ARBA" id="ARBA00049117"/>
    </source>
</evidence>
<proteinExistence type="inferred from homology"/>
<evidence type="ECO:0000256" key="7">
    <source>
        <dbReference type="ARBA" id="ARBA00022989"/>
    </source>
</evidence>
<evidence type="ECO:0000256" key="9">
    <source>
        <dbReference type="ARBA" id="ARBA00023136"/>
    </source>
</evidence>
<keyword evidence="5" id="KW-0256">Endoplasmic reticulum</keyword>
<keyword evidence="9 12" id="KW-0472">Membrane</keyword>
<dbReference type="SUPFAM" id="SSF52540">
    <property type="entry name" value="P-loop containing nucleoside triphosphate hydrolases"/>
    <property type="match status" value="1"/>
</dbReference>
<dbReference type="GO" id="GO:0003924">
    <property type="term" value="F:GTPase activity"/>
    <property type="evidence" value="ECO:0007669"/>
    <property type="project" value="InterPro"/>
</dbReference>
<reference evidence="14" key="1">
    <citation type="submission" date="2025-08" db="UniProtKB">
        <authorList>
            <consortium name="Ensembl"/>
        </authorList>
    </citation>
    <scope>IDENTIFICATION</scope>
</reference>
<organism evidence="14 15">
    <name type="scientific">Sinocyclocheilus grahami</name>
    <name type="common">Dianchi golden-line fish</name>
    <name type="synonym">Barbus grahami</name>
    <dbReference type="NCBI Taxonomy" id="75366"/>
    <lineage>
        <taxon>Eukaryota</taxon>
        <taxon>Metazoa</taxon>
        <taxon>Chordata</taxon>
        <taxon>Craniata</taxon>
        <taxon>Vertebrata</taxon>
        <taxon>Euteleostomi</taxon>
        <taxon>Actinopterygii</taxon>
        <taxon>Neopterygii</taxon>
        <taxon>Teleostei</taxon>
        <taxon>Ostariophysi</taxon>
        <taxon>Cypriniformes</taxon>
        <taxon>Cyprinidae</taxon>
        <taxon>Cyprininae</taxon>
        <taxon>Sinocyclocheilus</taxon>
    </lineage>
</organism>
<feature type="transmembrane region" description="Helical" evidence="12">
    <location>
        <begin position="301"/>
        <end position="322"/>
    </location>
</feature>
<dbReference type="InterPro" id="IPR030386">
    <property type="entry name" value="G_GB1_RHD3_dom"/>
</dbReference>
<gene>
    <name evidence="14" type="primary">LOC107601088</name>
</gene>
<dbReference type="InterPro" id="IPR027417">
    <property type="entry name" value="P-loop_NTPase"/>
</dbReference>
<evidence type="ECO:0000256" key="12">
    <source>
        <dbReference type="SAM" id="Phobius"/>
    </source>
</evidence>
<dbReference type="FunFam" id="1.20.58.420:FF:000001">
    <property type="entry name" value="Atlastin-1 isoform 1"/>
    <property type="match status" value="1"/>
</dbReference>
<evidence type="ECO:0000256" key="8">
    <source>
        <dbReference type="ARBA" id="ARBA00023134"/>
    </source>
</evidence>
<evidence type="ECO:0000313" key="15">
    <source>
        <dbReference type="Proteomes" id="UP000472262"/>
    </source>
</evidence>
<sequence length="367" mass="41380">MRGDPGPVQIVTVNKEDHSFDLDTEALSRILLTPEVRDKDVVVVSVAGAFRKGKSFFLDFMLRYMYRKPGQDWLGQENEPLTGFSWRGGSEPETTGIQLWSEVFIVRKKDGSEVTNVAPEFKEQLHELIPNLLKTDELAVKEINGNKVTCRGLLEYFKAYIKIYQGEDLPHPKSMLEATAEANNLAAVASAKDQYYKNMEKVCGGDLPYVAPDSLEEKHHFFLQEALHLFSSTKKMGGRDFCYRYQEQLEGELKELWESLSKHNESKNVFSAFRTPAVLFVLVCLLYVLSGILFFIGLETISFACDCVVGLAMIAMLTWAFIRYSGQYREVGSAIDQAAGVILEQATDVLNKTRSQGQVAAQQKKTR</sequence>
<evidence type="ECO:0000256" key="6">
    <source>
        <dbReference type="ARBA" id="ARBA00022842"/>
    </source>
</evidence>
<dbReference type="InterPro" id="IPR036543">
    <property type="entry name" value="Guanylate-bd_C_sf"/>
</dbReference>
<keyword evidence="8" id="KW-0342">GTP-binding</keyword>
<feature type="domain" description="GB1/RHD3-type G" evidence="13">
    <location>
        <begin position="38"/>
        <end position="115"/>
    </location>
</feature>
<evidence type="ECO:0000256" key="4">
    <source>
        <dbReference type="ARBA" id="ARBA00022801"/>
    </source>
</evidence>
<evidence type="ECO:0000256" key="3">
    <source>
        <dbReference type="ARBA" id="ARBA00022741"/>
    </source>
</evidence>
<reference evidence="14" key="2">
    <citation type="submission" date="2025-09" db="UniProtKB">
        <authorList>
            <consortium name="Ensembl"/>
        </authorList>
    </citation>
    <scope>IDENTIFICATION</scope>
</reference>
<dbReference type="OMA" id="GEWAQIL"/>
<keyword evidence="7 12" id="KW-1133">Transmembrane helix</keyword>
<evidence type="ECO:0000256" key="5">
    <source>
        <dbReference type="ARBA" id="ARBA00022824"/>
    </source>
</evidence>
<keyword evidence="4" id="KW-0378">Hydrolase</keyword>
<dbReference type="Gene3D" id="3.40.50.300">
    <property type="entry name" value="P-loop containing nucleotide triphosphate hydrolases"/>
    <property type="match status" value="2"/>
</dbReference>
<dbReference type="InParanoid" id="A0A672NN73"/>
<dbReference type="Proteomes" id="UP000472262">
    <property type="component" value="Unassembled WGS sequence"/>
</dbReference>
<dbReference type="PANTHER" id="PTHR10751">
    <property type="entry name" value="GUANYLATE BINDING PROTEIN"/>
    <property type="match status" value="1"/>
</dbReference>
<name>A0A672NN73_SINGR</name>
<dbReference type="Pfam" id="PF02841">
    <property type="entry name" value="GBP_C"/>
    <property type="match status" value="1"/>
</dbReference>
<feature type="transmembrane region" description="Helical" evidence="12">
    <location>
        <begin position="277"/>
        <end position="295"/>
    </location>
</feature>
<dbReference type="FunFam" id="3.40.50.300:FF:004169">
    <property type="entry name" value="Atlastin 3"/>
    <property type="match status" value="1"/>
</dbReference>
<keyword evidence="3" id="KW-0547">Nucleotide-binding</keyword>
<dbReference type="InterPro" id="IPR015894">
    <property type="entry name" value="Guanylate-bd_N"/>
</dbReference>
<evidence type="ECO:0000259" key="13">
    <source>
        <dbReference type="PROSITE" id="PS51715"/>
    </source>
</evidence>
<dbReference type="GO" id="GO:0005525">
    <property type="term" value="F:GTP binding"/>
    <property type="evidence" value="ECO:0007669"/>
    <property type="project" value="UniProtKB-KW"/>
</dbReference>
<dbReference type="GO" id="GO:0005789">
    <property type="term" value="C:endoplasmic reticulum membrane"/>
    <property type="evidence" value="ECO:0007669"/>
    <property type="project" value="UniProtKB-SubCell"/>
</dbReference>
<evidence type="ECO:0000256" key="11">
    <source>
        <dbReference type="PROSITE-ProRule" id="PRU01052"/>
    </source>
</evidence>
<keyword evidence="15" id="KW-1185">Reference proteome</keyword>
<keyword evidence="6" id="KW-0460">Magnesium</keyword>
<dbReference type="Gene3D" id="1.20.58.420">
    <property type="entry name" value="AHSP"/>
    <property type="match status" value="1"/>
</dbReference>
<accession>A0A672NN73</accession>
<evidence type="ECO:0000256" key="2">
    <source>
        <dbReference type="ARBA" id="ARBA00022692"/>
    </source>
</evidence>
<dbReference type="InterPro" id="IPR003191">
    <property type="entry name" value="Guanylate-bd/ATL_C"/>
</dbReference>
<dbReference type="Ensembl" id="ENSSGRT00000055574.1">
    <property type="protein sequence ID" value="ENSSGRP00000052010.1"/>
    <property type="gene ID" value="ENSSGRG00000027497.1"/>
</dbReference>
<protein>
    <submittedName>
        <fullName evidence="14">Atlastin-3-like</fullName>
    </submittedName>
</protein>
<evidence type="ECO:0000313" key="14">
    <source>
        <dbReference type="Ensembl" id="ENSSGRP00000052010.1"/>
    </source>
</evidence>
<comment type="subcellular location">
    <subcellularLocation>
        <location evidence="1">Endoplasmic reticulum membrane</location>
        <topology evidence="1">Multi-pass membrane protein</topology>
    </subcellularLocation>
</comment>
<keyword evidence="2 12" id="KW-0812">Transmembrane</keyword>
<dbReference type="SUPFAM" id="SSF48340">
    <property type="entry name" value="Interferon-induced guanylate-binding protein 1 (GBP1), C-terminal domain"/>
    <property type="match status" value="1"/>
</dbReference>
<dbReference type="AlphaFoldDB" id="A0A672NN73"/>
<evidence type="ECO:0000256" key="1">
    <source>
        <dbReference type="ARBA" id="ARBA00004477"/>
    </source>
</evidence>